<accession>A0A5B7JHY4</accession>
<dbReference type="OrthoDB" id="6378814at2759"/>
<comment type="caution">
    <text evidence="2">The sequence shown here is derived from an EMBL/GenBank/DDBJ whole genome shotgun (WGS) entry which is preliminary data.</text>
</comment>
<organism evidence="2 3">
    <name type="scientific">Portunus trituberculatus</name>
    <name type="common">Swimming crab</name>
    <name type="synonym">Neptunus trituberculatus</name>
    <dbReference type="NCBI Taxonomy" id="210409"/>
    <lineage>
        <taxon>Eukaryota</taxon>
        <taxon>Metazoa</taxon>
        <taxon>Ecdysozoa</taxon>
        <taxon>Arthropoda</taxon>
        <taxon>Crustacea</taxon>
        <taxon>Multicrustacea</taxon>
        <taxon>Malacostraca</taxon>
        <taxon>Eumalacostraca</taxon>
        <taxon>Eucarida</taxon>
        <taxon>Decapoda</taxon>
        <taxon>Pleocyemata</taxon>
        <taxon>Brachyura</taxon>
        <taxon>Eubrachyura</taxon>
        <taxon>Portunoidea</taxon>
        <taxon>Portunidae</taxon>
        <taxon>Portuninae</taxon>
        <taxon>Portunus</taxon>
    </lineage>
</organism>
<name>A0A5B7JHY4_PORTR</name>
<evidence type="ECO:0000259" key="1">
    <source>
        <dbReference type="Pfam" id="PF26215"/>
    </source>
</evidence>
<evidence type="ECO:0000313" key="2">
    <source>
        <dbReference type="EMBL" id="MPC97681.1"/>
    </source>
</evidence>
<dbReference type="Pfam" id="PF26215">
    <property type="entry name" value="HTH_animal"/>
    <property type="match status" value="1"/>
</dbReference>
<protein>
    <recommendedName>
        <fullName evidence="1">Helix-turn-helix domain-containing protein</fullName>
    </recommendedName>
</protein>
<sequence length="111" mass="13169">MPFLDVLVQQEDEKLTTSIYTKPTNPRFCLNGRSECSAKYKDATISVYIRRALTHCSMWKLVHQEIECFTQVLINNRFSEKDVSHLTKMFIGSWYNKKQREKKEEDISIFL</sequence>
<keyword evidence="3" id="KW-1185">Reference proteome</keyword>
<reference evidence="2 3" key="1">
    <citation type="submission" date="2019-05" db="EMBL/GenBank/DDBJ databases">
        <title>Another draft genome of Portunus trituberculatus and its Hox gene families provides insights of decapod evolution.</title>
        <authorList>
            <person name="Jeong J.-H."/>
            <person name="Song I."/>
            <person name="Kim S."/>
            <person name="Choi T."/>
            <person name="Kim D."/>
            <person name="Ryu S."/>
            <person name="Kim W."/>
        </authorList>
    </citation>
    <scope>NUCLEOTIDE SEQUENCE [LARGE SCALE GENOMIC DNA]</scope>
    <source>
        <tissue evidence="2">Muscle</tissue>
    </source>
</reference>
<feature type="domain" description="Helix-turn-helix" evidence="1">
    <location>
        <begin position="29"/>
        <end position="81"/>
    </location>
</feature>
<dbReference type="InterPro" id="IPR058912">
    <property type="entry name" value="HTH_animal"/>
</dbReference>
<dbReference type="EMBL" id="VSRR010110989">
    <property type="protein sequence ID" value="MPC97681.1"/>
    <property type="molecule type" value="Genomic_DNA"/>
</dbReference>
<evidence type="ECO:0000313" key="3">
    <source>
        <dbReference type="Proteomes" id="UP000324222"/>
    </source>
</evidence>
<gene>
    <name evidence="2" type="ORF">E2C01_093006</name>
</gene>
<dbReference type="AlphaFoldDB" id="A0A5B7JHY4"/>
<dbReference type="Proteomes" id="UP000324222">
    <property type="component" value="Unassembled WGS sequence"/>
</dbReference>
<proteinExistence type="predicted"/>